<dbReference type="AlphaFoldDB" id="A0A9X3LDL5"/>
<protein>
    <submittedName>
        <fullName evidence="4">DUF418 domain-containing protein</fullName>
    </submittedName>
</protein>
<feature type="transmembrane region" description="Helical" evidence="1">
    <location>
        <begin position="21"/>
        <end position="40"/>
    </location>
</feature>
<name>A0A9X3LDL5_9BACI</name>
<dbReference type="PANTHER" id="PTHR30590:SF3">
    <property type="entry name" value="HYPOTHETICAL MEMBRANE SPANNING PROTEIN"/>
    <property type="match status" value="1"/>
</dbReference>
<feature type="transmembrane region" description="Helical" evidence="1">
    <location>
        <begin position="137"/>
        <end position="162"/>
    </location>
</feature>
<evidence type="ECO:0000313" key="5">
    <source>
        <dbReference type="Proteomes" id="UP001152172"/>
    </source>
</evidence>
<gene>
    <name evidence="4" type="ORF">M9R61_13680</name>
</gene>
<feature type="transmembrane region" description="Helical" evidence="1">
    <location>
        <begin position="297"/>
        <end position="318"/>
    </location>
</feature>
<evidence type="ECO:0000256" key="1">
    <source>
        <dbReference type="SAM" id="Phobius"/>
    </source>
</evidence>
<evidence type="ECO:0000259" key="3">
    <source>
        <dbReference type="Pfam" id="PF07786"/>
    </source>
</evidence>
<feature type="transmembrane region" description="Helical" evidence="1">
    <location>
        <begin position="52"/>
        <end position="76"/>
    </location>
</feature>
<dbReference type="InterPro" id="IPR052529">
    <property type="entry name" value="Bact_Transport_Assoc"/>
</dbReference>
<dbReference type="Pfam" id="PF04235">
    <property type="entry name" value="DUF418"/>
    <property type="match status" value="1"/>
</dbReference>
<dbReference type="RefSeq" id="WP_269922533.1">
    <property type="nucleotide sequence ID" value="NZ_JAMKBI010000010.1"/>
</dbReference>
<organism evidence="4 5">
    <name type="scientific">Psychrobacillus psychrodurans</name>
    <dbReference type="NCBI Taxonomy" id="126157"/>
    <lineage>
        <taxon>Bacteria</taxon>
        <taxon>Bacillati</taxon>
        <taxon>Bacillota</taxon>
        <taxon>Bacilli</taxon>
        <taxon>Bacillales</taxon>
        <taxon>Bacillaceae</taxon>
        <taxon>Psychrobacillus</taxon>
    </lineage>
</organism>
<sequence>MEAKEVISEKRIDELDYIRGFALLGIILVNILALLNIGIPEPNTLDASYQKFLYLFVEGRFFTIFSFLFGLGFYLFISRSFARGEKAYILFTRRLVILLILGIVHSMFHPGEALLFYAIIGIIILPFYKVNKKINLVISLVLLIVFAVLATKILLIIPLMLLGLVCGQYRVFENLVSKTKQIMLFTILTFAASVIGFYIQYQSIPSQPFINMIFMDADGTYDQASTFLRIGITIGPLLSAFYVGLLLLLLQFKVFHRLLSPLKYYGRMALTNYLGQTVFILIAGKLFITHQLSYIDTLLMCITVYAIQLAFSMIWLQFFKMGPLEWIWRIITYWKVIPIRRG</sequence>
<keyword evidence="1" id="KW-1133">Transmembrane helix</keyword>
<feature type="transmembrane region" description="Helical" evidence="1">
    <location>
        <begin position="182"/>
        <end position="201"/>
    </location>
</feature>
<keyword evidence="1" id="KW-0812">Transmembrane</keyword>
<proteinExistence type="predicted"/>
<reference evidence="4" key="1">
    <citation type="submission" date="2022-05" db="EMBL/GenBank/DDBJ databases">
        <authorList>
            <person name="Colautti A."/>
            <person name="Iacumin L."/>
        </authorList>
    </citation>
    <scope>NUCLEOTIDE SEQUENCE</scope>
    <source>
        <strain evidence="4">DSM 30747</strain>
    </source>
</reference>
<dbReference type="EMBL" id="JAMKBI010000010">
    <property type="protein sequence ID" value="MCZ8534354.1"/>
    <property type="molecule type" value="Genomic_DNA"/>
</dbReference>
<accession>A0A9X3LDL5</accession>
<dbReference type="PANTHER" id="PTHR30590">
    <property type="entry name" value="INNER MEMBRANE PROTEIN"/>
    <property type="match status" value="1"/>
</dbReference>
<dbReference type="Proteomes" id="UP001152172">
    <property type="component" value="Unassembled WGS sequence"/>
</dbReference>
<evidence type="ECO:0000313" key="4">
    <source>
        <dbReference type="EMBL" id="MCZ8534354.1"/>
    </source>
</evidence>
<feature type="transmembrane region" description="Helical" evidence="1">
    <location>
        <begin position="270"/>
        <end position="288"/>
    </location>
</feature>
<comment type="caution">
    <text evidence="4">The sequence shown here is derived from an EMBL/GenBank/DDBJ whole genome shotgun (WGS) entry which is preliminary data.</text>
</comment>
<feature type="domain" description="DUF418" evidence="2">
    <location>
        <begin position="214"/>
        <end position="335"/>
    </location>
</feature>
<feature type="transmembrane region" description="Helical" evidence="1">
    <location>
        <begin position="227"/>
        <end position="250"/>
    </location>
</feature>
<dbReference type="Pfam" id="PF07786">
    <property type="entry name" value="HGSNAT_cat"/>
    <property type="match status" value="1"/>
</dbReference>
<keyword evidence="5" id="KW-1185">Reference proteome</keyword>
<dbReference type="InterPro" id="IPR007349">
    <property type="entry name" value="DUF418"/>
</dbReference>
<evidence type="ECO:0000259" key="2">
    <source>
        <dbReference type="Pfam" id="PF04235"/>
    </source>
</evidence>
<feature type="domain" description="Heparan-alpha-glucosaminide N-acetyltransferase catalytic" evidence="3">
    <location>
        <begin position="11"/>
        <end position="165"/>
    </location>
</feature>
<keyword evidence="1" id="KW-0472">Membrane</keyword>
<dbReference type="InterPro" id="IPR012429">
    <property type="entry name" value="HGSNAT_cat"/>
</dbReference>
<feature type="transmembrane region" description="Helical" evidence="1">
    <location>
        <begin position="88"/>
        <end position="108"/>
    </location>
</feature>